<accession>A0A921GFS8</accession>
<dbReference type="InterPro" id="IPR024654">
    <property type="entry name" value="Calcineurin-like_PHP_lpxH"/>
</dbReference>
<name>A0A921GFS8_9ACTN</name>
<dbReference type="InterPro" id="IPR029052">
    <property type="entry name" value="Metallo-depent_PP-like"/>
</dbReference>
<dbReference type="Gene3D" id="3.60.21.10">
    <property type="match status" value="1"/>
</dbReference>
<dbReference type="Pfam" id="PF12850">
    <property type="entry name" value="Metallophos_2"/>
    <property type="match status" value="1"/>
</dbReference>
<dbReference type="SUPFAM" id="SSF56300">
    <property type="entry name" value="Metallo-dependent phosphatases"/>
    <property type="match status" value="1"/>
</dbReference>
<evidence type="ECO:0000256" key="1">
    <source>
        <dbReference type="ARBA" id="ARBA00008950"/>
    </source>
</evidence>
<protein>
    <recommendedName>
        <fullName evidence="2">Phosphoesterase</fullName>
        <ecNumber evidence="2">3.1.4.-</ecNumber>
    </recommendedName>
</protein>
<comment type="caution">
    <text evidence="4">The sequence shown here is derived from an EMBL/GenBank/DDBJ whole genome shotgun (WGS) entry which is preliminary data.</text>
</comment>
<sequence length="154" mass="17213">MAEIRRYDIISDTHGYLTPELLDALQGADVIVHAGDICSPSDFRTLQLIAPVQACLGNNDYASDYPPTVRARKVFYGSGLKWQVSHYRERLNLSLCDVAICGHTHTPFLERDEWTGTLVMNPGSPTAPRRSRPSMGRILCEEGRVIDAQIITLR</sequence>
<dbReference type="Proteomes" id="UP000697330">
    <property type="component" value="Unassembled WGS sequence"/>
</dbReference>
<dbReference type="EC" id="3.1.4.-" evidence="2"/>
<gene>
    <name evidence="4" type="ORF">K8U72_06535</name>
</gene>
<reference evidence="4" key="2">
    <citation type="submission" date="2021-09" db="EMBL/GenBank/DDBJ databases">
        <authorList>
            <person name="Gilroy R."/>
        </authorList>
    </citation>
    <scope>NUCLEOTIDE SEQUENCE</scope>
    <source>
        <strain evidence="4">CHK124-7917</strain>
    </source>
</reference>
<dbReference type="RefSeq" id="WP_274959198.1">
    <property type="nucleotide sequence ID" value="NZ_DYWQ01000094.1"/>
</dbReference>
<organism evidence="4 5">
    <name type="scientific">Thermophilibacter provencensis</name>
    <dbReference type="NCBI Taxonomy" id="1852386"/>
    <lineage>
        <taxon>Bacteria</taxon>
        <taxon>Bacillati</taxon>
        <taxon>Actinomycetota</taxon>
        <taxon>Coriobacteriia</taxon>
        <taxon>Coriobacteriales</taxon>
        <taxon>Atopobiaceae</taxon>
        <taxon>Thermophilibacter</taxon>
    </lineage>
</organism>
<evidence type="ECO:0000259" key="3">
    <source>
        <dbReference type="Pfam" id="PF12850"/>
    </source>
</evidence>
<evidence type="ECO:0000313" key="4">
    <source>
        <dbReference type="EMBL" id="HJF45425.1"/>
    </source>
</evidence>
<dbReference type="NCBIfam" id="TIGR00040">
    <property type="entry name" value="yfcE"/>
    <property type="match status" value="1"/>
</dbReference>
<proteinExistence type="inferred from homology"/>
<evidence type="ECO:0000256" key="2">
    <source>
        <dbReference type="RuleBase" id="RU362039"/>
    </source>
</evidence>
<dbReference type="GO" id="GO:0046872">
    <property type="term" value="F:metal ion binding"/>
    <property type="evidence" value="ECO:0007669"/>
    <property type="project" value="UniProtKB-KW"/>
</dbReference>
<dbReference type="GO" id="GO:0016787">
    <property type="term" value="F:hydrolase activity"/>
    <property type="evidence" value="ECO:0007669"/>
    <property type="project" value="UniProtKB-UniRule"/>
</dbReference>
<keyword evidence="2" id="KW-0479">Metal-binding</keyword>
<feature type="domain" description="Calcineurin-like phosphoesterase" evidence="3">
    <location>
        <begin position="9"/>
        <end position="138"/>
    </location>
</feature>
<comment type="similarity">
    <text evidence="1 2">Belongs to the metallophosphoesterase superfamily. YfcE family.</text>
</comment>
<reference evidence="4" key="1">
    <citation type="journal article" date="2021" name="PeerJ">
        <title>Extensive microbial diversity within the chicken gut microbiome revealed by metagenomics and culture.</title>
        <authorList>
            <person name="Gilroy R."/>
            <person name="Ravi A."/>
            <person name="Getino M."/>
            <person name="Pursley I."/>
            <person name="Horton D.L."/>
            <person name="Alikhan N.F."/>
            <person name="Baker D."/>
            <person name="Gharbi K."/>
            <person name="Hall N."/>
            <person name="Watson M."/>
            <person name="Adriaenssens E.M."/>
            <person name="Foster-Nyarko E."/>
            <person name="Jarju S."/>
            <person name="Secka A."/>
            <person name="Antonio M."/>
            <person name="Oren A."/>
            <person name="Chaudhuri R.R."/>
            <person name="La Ragione R."/>
            <person name="Hildebrand F."/>
            <person name="Pallen M.J."/>
        </authorList>
    </citation>
    <scope>NUCLEOTIDE SEQUENCE</scope>
    <source>
        <strain evidence="4">CHK124-7917</strain>
    </source>
</reference>
<dbReference type="InterPro" id="IPR000979">
    <property type="entry name" value="Phosphodiesterase_MJ0936/Vps29"/>
</dbReference>
<comment type="cofactor">
    <cofactor evidence="2">
        <name>a divalent metal cation</name>
        <dbReference type="ChEBI" id="CHEBI:60240"/>
    </cofactor>
</comment>
<dbReference type="EMBL" id="DYWQ01000094">
    <property type="protein sequence ID" value="HJF45425.1"/>
    <property type="molecule type" value="Genomic_DNA"/>
</dbReference>
<dbReference type="AlphaFoldDB" id="A0A921GFS8"/>
<evidence type="ECO:0000313" key="5">
    <source>
        <dbReference type="Proteomes" id="UP000697330"/>
    </source>
</evidence>